<keyword evidence="1" id="KW-1133">Transmembrane helix</keyword>
<protein>
    <submittedName>
        <fullName evidence="2">Uncharacterized protein</fullName>
    </submittedName>
</protein>
<feature type="transmembrane region" description="Helical" evidence="1">
    <location>
        <begin position="28"/>
        <end position="45"/>
    </location>
</feature>
<reference evidence="2" key="1">
    <citation type="journal article" date="2015" name="Nature">
        <title>Complex archaea that bridge the gap between prokaryotes and eukaryotes.</title>
        <authorList>
            <person name="Spang A."/>
            <person name="Saw J.H."/>
            <person name="Jorgensen S.L."/>
            <person name="Zaremba-Niedzwiedzka K."/>
            <person name="Martijn J."/>
            <person name="Lind A.E."/>
            <person name="van Eijk R."/>
            <person name="Schleper C."/>
            <person name="Guy L."/>
            <person name="Ettema T.J."/>
        </authorList>
    </citation>
    <scope>NUCLEOTIDE SEQUENCE</scope>
</reference>
<feature type="non-terminal residue" evidence="2">
    <location>
        <position position="46"/>
    </location>
</feature>
<name>A0A0F9FXJ3_9ZZZZ</name>
<dbReference type="EMBL" id="LAZR01030691">
    <property type="protein sequence ID" value="KKL55852.1"/>
    <property type="molecule type" value="Genomic_DNA"/>
</dbReference>
<keyword evidence="1" id="KW-0812">Transmembrane</keyword>
<sequence>MSDADYLTDFDPGWEQVDDGVQDWQEPAVLPVLEVGGIFGSLFLII</sequence>
<dbReference type="AlphaFoldDB" id="A0A0F9FXJ3"/>
<keyword evidence="1" id="KW-0472">Membrane</keyword>
<proteinExistence type="predicted"/>
<evidence type="ECO:0000256" key="1">
    <source>
        <dbReference type="SAM" id="Phobius"/>
    </source>
</evidence>
<comment type="caution">
    <text evidence="2">The sequence shown here is derived from an EMBL/GenBank/DDBJ whole genome shotgun (WGS) entry which is preliminary data.</text>
</comment>
<evidence type="ECO:0000313" key="2">
    <source>
        <dbReference type="EMBL" id="KKL55852.1"/>
    </source>
</evidence>
<organism evidence="2">
    <name type="scientific">marine sediment metagenome</name>
    <dbReference type="NCBI Taxonomy" id="412755"/>
    <lineage>
        <taxon>unclassified sequences</taxon>
        <taxon>metagenomes</taxon>
        <taxon>ecological metagenomes</taxon>
    </lineage>
</organism>
<gene>
    <name evidence="2" type="ORF">LCGC14_2251310</name>
</gene>
<accession>A0A0F9FXJ3</accession>